<comment type="caution">
    <text evidence="4">The sequence shown here is derived from an EMBL/GenBank/DDBJ whole genome shotgun (WGS) entry which is preliminary data.</text>
</comment>
<dbReference type="AlphaFoldDB" id="A0A0T6AU75"/>
<feature type="region of interest" description="Disordered" evidence="2">
    <location>
        <begin position="387"/>
        <end position="412"/>
    </location>
</feature>
<evidence type="ECO:0000259" key="3">
    <source>
        <dbReference type="PROSITE" id="PS50188"/>
    </source>
</evidence>
<name>A0A0T6AU75_9SCAR</name>
<evidence type="ECO:0000256" key="1">
    <source>
        <dbReference type="ARBA" id="ARBA00022786"/>
    </source>
</evidence>
<dbReference type="InterPro" id="IPR001870">
    <property type="entry name" value="B30.2/SPRY"/>
</dbReference>
<gene>
    <name evidence="4" type="ORF">AMK59_6591</name>
</gene>
<dbReference type="InterPro" id="IPR003877">
    <property type="entry name" value="SPRY_dom"/>
</dbReference>
<dbReference type="GO" id="GO:0043161">
    <property type="term" value="P:proteasome-mediated ubiquitin-dependent protein catabolic process"/>
    <property type="evidence" value="ECO:0007669"/>
    <property type="project" value="TreeGrafter"/>
</dbReference>
<dbReference type="InterPro" id="IPR043136">
    <property type="entry name" value="B30.2/SPRY_sf"/>
</dbReference>
<accession>A0A0T6AU75</accession>
<dbReference type="InterPro" id="IPR013320">
    <property type="entry name" value="ConA-like_dom_sf"/>
</dbReference>
<dbReference type="SMART" id="SM00449">
    <property type="entry name" value="SPRY"/>
    <property type="match status" value="1"/>
</dbReference>
<protein>
    <recommendedName>
        <fullName evidence="3">B30.2/SPRY domain-containing protein</fullName>
    </recommendedName>
</protein>
<dbReference type="Gene3D" id="2.60.120.920">
    <property type="match status" value="1"/>
</dbReference>
<dbReference type="InterPro" id="IPR050672">
    <property type="entry name" value="FBXO45-Fsn/SPSB_families"/>
</dbReference>
<dbReference type="InterPro" id="IPR035754">
    <property type="entry name" value="SPRY_SPSB3"/>
</dbReference>
<feature type="compositionally biased region" description="Polar residues" evidence="2">
    <location>
        <begin position="323"/>
        <end position="334"/>
    </location>
</feature>
<evidence type="ECO:0000313" key="5">
    <source>
        <dbReference type="Proteomes" id="UP000051574"/>
    </source>
</evidence>
<evidence type="ECO:0000256" key="2">
    <source>
        <dbReference type="SAM" id="MobiDB-lite"/>
    </source>
</evidence>
<organism evidence="4 5">
    <name type="scientific">Oryctes borbonicus</name>
    <dbReference type="NCBI Taxonomy" id="1629725"/>
    <lineage>
        <taxon>Eukaryota</taxon>
        <taxon>Metazoa</taxon>
        <taxon>Ecdysozoa</taxon>
        <taxon>Arthropoda</taxon>
        <taxon>Hexapoda</taxon>
        <taxon>Insecta</taxon>
        <taxon>Pterygota</taxon>
        <taxon>Neoptera</taxon>
        <taxon>Endopterygota</taxon>
        <taxon>Coleoptera</taxon>
        <taxon>Polyphaga</taxon>
        <taxon>Scarabaeiformia</taxon>
        <taxon>Scarabaeidae</taxon>
        <taxon>Dynastinae</taxon>
        <taxon>Oryctes</taxon>
    </lineage>
</organism>
<sequence>MAVYLLHASQNGICLRDWESFCSYQNSDLKDGKLQCSCGENIDIFKWKWEQQAGNLHVLSQDDREVLFHPIYSSGTAAMRGNDVLKPNMHHYWEIKILTKLYGTDVMVGVGTSKVLLHERQYKFCSMLGYDDQSWGYSYRGIIQHDKLVRKYGLVFGLGSIIGVHLDMCTGTLEYYLNRKSLGVAFRGLKTKDLYPMVCSTAAQSAMRLTCSLSLDSTLQMKCLMVIKKHPKLIRLYHSIPGLSRLIKNEYFWLLPPKLEDLEEKNELSFEDEAVLPLSTIVGINTTSRHRKRMRTNKWSLYEPRADPDHVSYRDFMRKMTVSSRSNKNENNCRGCSIHHPIKQKSTPSATADDKENMENLLGDIEGNFQEAIRNLSSTIDSIREVSESSASTSMVYEDIDDDDDNEDSTMNSVGNEVILEDVEVEHYNGLTCSLSECCDNEFLK</sequence>
<dbReference type="PANTHER" id="PTHR12245:SF5">
    <property type="entry name" value="SPRY DOMAIN-CONTAINING SOCS BOX PROTEIN 3"/>
    <property type="match status" value="1"/>
</dbReference>
<feature type="compositionally biased region" description="Acidic residues" evidence="2">
    <location>
        <begin position="398"/>
        <end position="408"/>
    </location>
</feature>
<dbReference type="Pfam" id="PF00622">
    <property type="entry name" value="SPRY"/>
    <property type="match status" value="1"/>
</dbReference>
<dbReference type="PROSITE" id="PS50188">
    <property type="entry name" value="B302_SPRY"/>
    <property type="match status" value="1"/>
</dbReference>
<dbReference type="SUPFAM" id="SSF49899">
    <property type="entry name" value="Concanavalin A-like lectins/glucanases"/>
    <property type="match status" value="1"/>
</dbReference>
<dbReference type="CDD" id="cd12876">
    <property type="entry name" value="SPRY_SOCS3"/>
    <property type="match status" value="1"/>
</dbReference>
<dbReference type="Proteomes" id="UP000051574">
    <property type="component" value="Unassembled WGS sequence"/>
</dbReference>
<dbReference type="EMBL" id="LJIG01022842">
    <property type="protein sequence ID" value="KRT78437.1"/>
    <property type="molecule type" value="Genomic_DNA"/>
</dbReference>
<dbReference type="GO" id="GO:0019005">
    <property type="term" value="C:SCF ubiquitin ligase complex"/>
    <property type="evidence" value="ECO:0007669"/>
    <property type="project" value="TreeGrafter"/>
</dbReference>
<keyword evidence="5" id="KW-1185">Reference proteome</keyword>
<feature type="domain" description="B30.2/SPRY" evidence="3">
    <location>
        <begin position="24"/>
        <end position="216"/>
    </location>
</feature>
<dbReference type="OrthoDB" id="5951542at2759"/>
<evidence type="ECO:0000313" key="4">
    <source>
        <dbReference type="EMBL" id="KRT78437.1"/>
    </source>
</evidence>
<proteinExistence type="predicted"/>
<feature type="region of interest" description="Disordered" evidence="2">
    <location>
        <begin position="323"/>
        <end position="354"/>
    </location>
</feature>
<keyword evidence="1" id="KW-0833">Ubl conjugation pathway</keyword>
<dbReference type="PANTHER" id="PTHR12245">
    <property type="entry name" value="SPRY DOMAIN CONTAINING SOCS BOX PROTEIN"/>
    <property type="match status" value="1"/>
</dbReference>
<reference evidence="4 5" key="1">
    <citation type="submission" date="2015-09" db="EMBL/GenBank/DDBJ databases">
        <title>Draft genome of the scarab beetle Oryctes borbonicus.</title>
        <authorList>
            <person name="Meyer J.M."/>
            <person name="Markov G.V."/>
            <person name="Baskaran P."/>
            <person name="Herrmann M."/>
            <person name="Sommer R.J."/>
            <person name="Roedelsperger C."/>
        </authorList>
    </citation>
    <scope>NUCLEOTIDE SEQUENCE [LARGE SCALE GENOMIC DNA]</scope>
    <source>
        <strain evidence="4">OB123</strain>
        <tissue evidence="4">Whole animal</tissue>
    </source>
</reference>